<dbReference type="InterPro" id="IPR043136">
    <property type="entry name" value="B30.2/SPRY_sf"/>
</dbReference>
<dbReference type="InterPro" id="IPR013320">
    <property type="entry name" value="ConA-like_dom_sf"/>
</dbReference>
<dbReference type="PROSITE" id="PS00518">
    <property type="entry name" value="ZF_RING_1"/>
    <property type="match status" value="1"/>
</dbReference>
<dbReference type="SUPFAM" id="SSF49899">
    <property type="entry name" value="Concanavalin A-like lectins/glucanases"/>
    <property type="match status" value="1"/>
</dbReference>
<dbReference type="SUPFAM" id="SSF57850">
    <property type="entry name" value="RING/U-box"/>
    <property type="match status" value="1"/>
</dbReference>
<dbReference type="GO" id="GO:0008270">
    <property type="term" value="F:zinc ion binding"/>
    <property type="evidence" value="ECO:0007669"/>
    <property type="project" value="UniProtKB-KW"/>
</dbReference>
<evidence type="ECO:0000256" key="3">
    <source>
        <dbReference type="ARBA" id="ARBA00022833"/>
    </source>
</evidence>
<keyword evidence="5" id="KW-0175">Coiled coil</keyword>
<dbReference type="InterPro" id="IPR050143">
    <property type="entry name" value="TRIM/RBCC"/>
</dbReference>
<dbReference type="PANTHER" id="PTHR24103">
    <property type="entry name" value="E3 UBIQUITIN-PROTEIN LIGASE TRIM"/>
    <property type="match status" value="1"/>
</dbReference>
<organism evidence="8 9">
    <name type="scientific">Knipowitschia caucasica</name>
    <name type="common">Caucasian dwarf goby</name>
    <name type="synonym">Pomatoschistus caucasicus</name>
    <dbReference type="NCBI Taxonomy" id="637954"/>
    <lineage>
        <taxon>Eukaryota</taxon>
        <taxon>Metazoa</taxon>
        <taxon>Chordata</taxon>
        <taxon>Craniata</taxon>
        <taxon>Vertebrata</taxon>
        <taxon>Euteleostomi</taxon>
        <taxon>Actinopterygii</taxon>
        <taxon>Neopterygii</taxon>
        <taxon>Teleostei</taxon>
        <taxon>Neoteleostei</taxon>
        <taxon>Acanthomorphata</taxon>
        <taxon>Gobiaria</taxon>
        <taxon>Gobiiformes</taxon>
        <taxon>Gobioidei</taxon>
        <taxon>Gobiidae</taxon>
        <taxon>Gobiinae</taxon>
        <taxon>Knipowitschia</taxon>
    </lineage>
</organism>
<dbReference type="InterPro" id="IPR003877">
    <property type="entry name" value="SPRY_dom"/>
</dbReference>
<proteinExistence type="predicted"/>
<keyword evidence="1" id="KW-0479">Metal-binding</keyword>
<accession>A0AAV2M1L3</accession>
<dbReference type="Pfam" id="PF00622">
    <property type="entry name" value="SPRY"/>
    <property type="match status" value="1"/>
</dbReference>
<gene>
    <name evidence="8" type="ORF">KC01_LOCUS34285</name>
</gene>
<feature type="domain" description="B box-type" evidence="7">
    <location>
        <begin position="80"/>
        <end position="121"/>
    </location>
</feature>
<evidence type="ECO:0000256" key="4">
    <source>
        <dbReference type="PROSITE-ProRule" id="PRU00024"/>
    </source>
</evidence>
<evidence type="ECO:0000313" key="9">
    <source>
        <dbReference type="Proteomes" id="UP001497482"/>
    </source>
</evidence>
<dbReference type="Pfam" id="PF00643">
    <property type="entry name" value="zf-B_box"/>
    <property type="match status" value="1"/>
</dbReference>
<dbReference type="Pfam" id="PF15227">
    <property type="entry name" value="zf-C3HC4_4"/>
    <property type="match status" value="1"/>
</dbReference>
<dbReference type="InterPro" id="IPR013083">
    <property type="entry name" value="Znf_RING/FYVE/PHD"/>
</dbReference>
<dbReference type="PROSITE" id="PS50119">
    <property type="entry name" value="ZF_BBOX"/>
    <property type="match status" value="1"/>
</dbReference>
<reference evidence="8 9" key="1">
    <citation type="submission" date="2024-04" db="EMBL/GenBank/DDBJ databases">
        <authorList>
            <person name="Waldvogel A.-M."/>
            <person name="Schoenle A."/>
        </authorList>
    </citation>
    <scope>NUCLEOTIDE SEQUENCE [LARGE SCALE GENOMIC DNA]</scope>
</reference>
<dbReference type="SUPFAM" id="SSF57845">
    <property type="entry name" value="B-box zinc-binding domain"/>
    <property type="match status" value="1"/>
</dbReference>
<dbReference type="SMART" id="SM00336">
    <property type="entry name" value="BBOX"/>
    <property type="match status" value="1"/>
</dbReference>
<evidence type="ECO:0000256" key="1">
    <source>
        <dbReference type="ARBA" id="ARBA00022723"/>
    </source>
</evidence>
<evidence type="ECO:0000313" key="8">
    <source>
        <dbReference type="EMBL" id="CAL1607222.1"/>
    </source>
</evidence>
<evidence type="ECO:0000256" key="2">
    <source>
        <dbReference type="ARBA" id="ARBA00022771"/>
    </source>
</evidence>
<evidence type="ECO:0000256" key="5">
    <source>
        <dbReference type="SAM" id="Coils"/>
    </source>
</evidence>
<dbReference type="InterPro" id="IPR001841">
    <property type="entry name" value="Znf_RING"/>
</dbReference>
<dbReference type="Proteomes" id="UP001497482">
    <property type="component" value="Chromosome 5"/>
</dbReference>
<dbReference type="InterPro" id="IPR000315">
    <property type="entry name" value="Znf_B-box"/>
</dbReference>
<dbReference type="Gene3D" id="3.30.160.60">
    <property type="entry name" value="Classic Zinc Finger"/>
    <property type="match status" value="1"/>
</dbReference>
<feature type="domain" description="RING-type" evidence="6">
    <location>
        <begin position="12"/>
        <end position="48"/>
    </location>
</feature>
<dbReference type="PROSITE" id="PS50089">
    <property type="entry name" value="ZF_RING_2"/>
    <property type="match status" value="1"/>
</dbReference>
<protein>
    <submittedName>
        <fullName evidence="8">Uncharacterized protein</fullName>
    </submittedName>
</protein>
<sequence length="427" mass="48239">MSCPLSSADLACPLCESIFSDPVTLGCGHSFCWSCIVGAPSPLCTMCRAPLPPERDSLVINHVLKSLSLRAKERPLAPTEKQTLCPDHEEPLKLFCVTDQTLACIICRDGEAHDGHKFKPIREAAASLRRDLDLGLANQDSELQKIQQLHEEQSTELSRTKEGCGEERRRIYTQTERLIQALQKKRDQLLHQETEPEKFLRLWSERQRGSVSTDVFSVRSEGLSVVPAPLLLGPQHSHLQFFMWKQLLQTVEPRPDLLTLPDQNPDLTVSEDGRSFHCTPFSGKQYKGSSWTMHGVNTRYNFTTCTVPQTLSLSSVQSFSSGQHYWEVEVGLRRCWCVGVTAHLLKYENDQYFWCRFEECEQASVSGAVRVVGVYLDCDTRSVSFYEARSMSLLLELRGPSMLLPVNACFHVTAIEPDINPLTICQY</sequence>
<keyword evidence="2 4" id="KW-0863">Zinc-finger</keyword>
<feature type="coiled-coil region" evidence="5">
    <location>
        <begin position="136"/>
        <end position="192"/>
    </location>
</feature>
<dbReference type="EMBL" id="OZ035827">
    <property type="protein sequence ID" value="CAL1607222.1"/>
    <property type="molecule type" value="Genomic_DNA"/>
</dbReference>
<dbReference type="SMART" id="SM00184">
    <property type="entry name" value="RING"/>
    <property type="match status" value="1"/>
</dbReference>
<dbReference type="Gene3D" id="3.30.40.10">
    <property type="entry name" value="Zinc/RING finger domain, C3HC4 (zinc finger)"/>
    <property type="match status" value="1"/>
</dbReference>
<keyword evidence="3" id="KW-0862">Zinc</keyword>
<dbReference type="CDD" id="cd19800">
    <property type="entry name" value="Bbox2_xNF7-like"/>
    <property type="match status" value="1"/>
</dbReference>
<dbReference type="Gene3D" id="2.60.120.920">
    <property type="match status" value="1"/>
</dbReference>
<evidence type="ECO:0000259" key="6">
    <source>
        <dbReference type="PROSITE" id="PS50089"/>
    </source>
</evidence>
<name>A0AAV2M1L3_KNICA</name>
<keyword evidence="9" id="KW-1185">Reference proteome</keyword>
<dbReference type="AlphaFoldDB" id="A0AAV2M1L3"/>
<dbReference type="InterPro" id="IPR017907">
    <property type="entry name" value="Znf_RING_CS"/>
</dbReference>
<evidence type="ECO:0000259" key="7">
    <source>
        <dbReference type="PROSITE" id="PS50119"/>
    </source>
</evidence>